<evidence type="ECO:0000313" key="7">
    <source>
        <dbReference type="EMBL" id="KAK2192428.1"/>
    </source>
</evidence>
<dbReference type="InterPro" id="IPR036734">
    <property type="entry name" value="Neur_chan_lig-bd_sf"/>
</dbReference>
<dbReference type="PRINTS" id="PR00252">
    <property type="entry name" value="NRIONCHANNEL"/>
</dbReference>
<keyword evidence="4 5" id="KW-0472">Membrane</keyword>
<feature type="transmembrane region" description="Helical" evidence="5">
    <location>
        <begin position="403"/>
        <end position="426"/>
    </location>
</feature>
<evidence type="ECO:0000256" key="5">
    <source>
        <dbReference type="SAM" id="Phobius"/>
    </source>
</evidence>
<dbReference type="InterPro" id="IPR006202">
    <property type="entry name" value="Neur_chan_lig-bd"/>
</dbReference>
<keyword evidence="3 5" id="KW-1133">Transmembrane helix</keyword>
<sequence length="427" mass="48659">MRDVFYDVTSDVIKLRASCTANGVADFGIMALTCWQYGNVALVLASLLSAASVFGDGETIQPTRRTTIQRLHSALFKNYQSTVQPIVNSSDRIDVKITFALYRIIKMEWKDSRLSWDPSMYNNITSIATAHPIWMPDVIVFDSMRADHRNLAIISKQIRHDGHVSWLESAIYRTFCKLDTYYFPFDSQRCPFEFGSSSYGSVDEAISGFSNQADKTEFVSNGDWEVCVVEIPSETTQVAQPLSDRLFVRVTYTIVLRRRGVTHIAETFLPVFLLMVMTAFSFFLPAQSREKIFFNVVILLALAAFNIATAASRRRTFLEGINVMETSIRLESEVDGVLSSMEKNYELKQKGRDVSGKKSIKYMRLQKNIKLQLKHLTNDMADKIRMDRVKAEWGLVSEVIDRFLFYMSLIIIVLFVIIMVACFLCAP</sequence>
<comment type="subcellular location">
    <subcellularLocation>
        <location evidence="1">Membrane</location>
        <topology evidence="1">Multi-pass membrane protein</topology>
    </subcellularLocation>
</comment>
<proteinExistence type="predicted"/>
<dbReference type="Pfam" id="PF02931">
    <property type="entry name" value="Neur_chan_LBD"/>
    <property type="match status" value="1"/>
</dbReference>
<dbReference type="Gene3D" id="2.70.170.10">
    <property type="entry name" value="Neurotransmitter-gated ion-channel ligand-binding domain"/>
    <property type="match status" value="1"/>
</dbReference>
<dbReference type="GO" id="GO:0016020">
    <property type="term" value="C:membrane"/>
    <property type="evidence" value="ECO:0007669"/>
    <property type="project" value="UniProtKB-SubCell"/>
</dbReference>
<feature type="domain" description="Neurotransmitter-gated ion-channel ligand-binding" evidence="6">
    <location>
        <begin position="69"/>
        <end position="259"/>
    </location>
</feature>
<feature type="transmembrane region" description="Helical" evidence="5">
    <location>
        <begin position="267"/>
        <end position="286"/>
    </location>
</feature>
<keyword evidence="2 5" id="KW-0812">Transmembrane</keyword>
<evidence type="ECO:0000256" key="4">
    <source>
        <dbReference type="ARBA" id="ARBA00023136"/>
    </source>
</evidence>
<dbReference type="SUPFAM" id="SSF63712">
    <property type="entry name" value="Nicotinic receptor ligand binding domain-like"/>
    <property type="match status" value="1"/>
</dbReference>
<evidence type="ECO:0000256" key="1">
    <source>
        <dbReference type="ARBA" id="ARBA00004141"/>
    </source>
</evidence>
<dbReference type="Gene3D" id="1.20.58.390">
    <property type="entry name" value="Neurotransmitter-gated ion-channel transmembrane domain"/>
    <property type="match status" value="1"/>
</dbReference>
<dbReference type="GO" id="GO:0005230">
    <property type="term" value="F:extracellular ligand-gated monoatomic ion channel activity"/>
    <property type="evidence" value="ECO:0007669"/>
    <property type="project" value="InterPro"/>
</dbReference>
<protein>
    <recommendedName>
        <fullName evidence="6">Neurotransmitter-gated ion-channel ligand-binding domain-containing protein</fullName>
    </recommendedName>
</protein>
<dbReference type="PANTHER" id="PTHR18945">
    <property type="entry name" value="NEUROTRANSMITTER GATED ION CHANNEL"/>
    <property type="match status" value="1"/>
</dbReference>
<dbReference type="EMBL" id="JAODUO010000030">
    <property type="protein sequence ID" value="KAK2192428.1"/>
    <property type="molecule type" value="Genomic_DNA"/>
</dbReference>
<organism evidence="7 8">
    <name type="scientific">Ridgeia piscesae</name>
    <name type="common">Tubeworm</name>
    <dbReference type="NCBI Taxonomy" id="27915"/>
    <lineage>
        <taxon>Eukaryota</taxon>
        <taxon>Metazoa</taxon>
        <taxon>Spiralia</taxon>
        <taxon>Lophotrochozoa</taxon>
        <taxon>Annelida</taxon>
        <taxon>Polychaeta</taxon>
        <taxon>Sedentaria</taxon>
        <taxon>Canalipalpata</taxon>
        <taxon>Sabellida</taxon>
        <taxon>Siboglinidae</taxon>
        <taxon>Ridgeia</taxon>
    </lineage>
</organism>
<accession>A0AAD9UK25</accession>
<evidence type="ECO:0000313" key="8">
    <source>
        <dbReference type="Proteomes" id="UP001209878"/>
    </source>
</evidence>
<dbReference type="FunFam" id="2.70.170.10:FF:000028">
    <property type="entry name" value="AcetylCholine Receptor"/>
    <property type="match status" value="1"/>
</dbReference>
<dbReference type="Proteomes" id="UP001209878">
    <property type="component" value="Unassembled WGS sequence"/>
</dbReference>
<comment type="caution">
    <text evidence="7">The sequence shown here is derived from an EMBL/GenBank/DDBJ whole genome shotgun (WGS) entry which is preliminary data.</text>
</comment>
<reference evidence="7" key="1">
    <citation type="journal article" date="2023" name="Mol. Biol. Evol.">
        <title>Third-Generation Sequencing Reveals the Adaptive Role of the Epigenome in Three Deep-Sea Polychaetes.</title>
        <authorList>
            <person name="Perez M."/>
            <person name="Aroh O."/>
            <person name="Sun Y."/>
            <person name="Lan Y."/>
            <person name="Juniper S.K."/>
            <person name="Young C.R."/>
            <person name="Angers B."/>
            <person name="Qian P.Y."/>
        </authorList>
    </citation>
    <scope>NUCLEOTIDE SEQUENCE</scope>
    <source>
        <strain evidence="7">R07B-5</strain>
    </source>
</reference>
<dbReference type="SUPFAM" id="SSF90112">
    <property type="entry name" value="Neurotransmitter-gated ion-channel transmembrane pore"/>
    <property type="match status" value="1"/>
</dbReference>
<dbReference type="InterPro" id="IPR036719">
    <property type="entry name" value="Neuro-gated_channel_TM_sf"/>
</dbReference>
<dbReference type="GO" id="GO:0004888">
    <property type="term" value="F:transmembrane signaling receptor activity"/>
    <property type="evidence" value="ECO:0007669"/>
    <property type="project" value="InterPro"/>
</dbReference>
<gene>
    <name evidence="7" type="ORF">NP493_31g00026</name>
</gene>
<dbReference type="InterPro" id="IPR006201">
    <property type="entry name" value="Neur_channel"/>
</dbReference>
<feature type="transmembrane region" description="Helical" evidence="5">
    <location>
        <begin position="292"/>
        <end position="311"/>
    </location>
</feature>
<evidence type="ECO:0000256" key="3">
    <source>
        <dbReference type="ARBA" id="ARBA00022989"/>
    </source>
</evidence>
<dbReference type="InterPro" id="IPR038050">
    <property type="entry name" value="Neuro_actylchol_rec"/>
</dbReference>
<dbReference type="AlphaFoldDB" id="A0AAD9UK25"/>
<name>A0AAD9UK25_RIDPI</name>
<keyword evidence="8" id="KW-1185">Reference proteome</keyword>
<evidence type="ECO:0000256" key="2">
    <source>
        <dbReference type="ARBA" id="ARBA00022692"/>
    </source>
</evidence>
<evidence type="ECO:0000259" key="6">
    <source>
        <dbReference type="Pfam" id="PF02931"/>
    </source>
</evidence>